<gene>
    <name evidence="3" type="ORF">B0T14DRAFT_603005</name>
</gene>
<dbReference type="EMBL" id="JAULSU010000004">
    <property type="protein sequence ID" value="KAK0619117.1"/>
    <property type="molecule type" value="Genomic_DNA"/>
</dbReference>
<dbReference type="Proteomes" id="UP001175000">
    <property type="component" value="Unassembled WGS sequence"/>
</dbReference>
<proteinExistence type="predicted"/>
<organism evidence="3 4">
    <name type="scientific">Immersiella caudata</name>
    <dbReference type="NCBI Taxonomy" id="314043"/>
    <lineage>
        <taxon>Eukaryota</taxon>
        <taxon>Fungi</taxon>
        <taxon>Dikarya</taxon>
        <taxon>Ascomycota</taxon>
        <taxon>Pezizomycotina</taxon>
        <taxon>Sordariomycetes</taxon>
        <taxon>Sordariomycetidae</taxon>
        <taxon>Sordariales</taxon>
        <taxon>Lasiosphaeriaceae</taxon>
        <taxon>Immersiella</taxon>
    </lineage>
</organism>
<evidence type="ECO:0000256" key="2">
    <source>
        <dbReference type="SAM" id="SignalP"/>
    </source>
</evidence>
<feature type="chain" id="PRO_5041402377" evidence="2">
    <location>
        <begin position="22"/>
        <end position="294"/>
    </location>
</feature>
<evidence type="ECO:0000313" key="3">
    <source>
        <dbReference type="EMBL" id="KAK0619117.1"/>
    </source>
</evidence>
<feature type="signal peptide" evidence="2">
    <location>
        <begin position="1"/>
        <end position="21"/>
    </location>
</feature>
<comment type="caution">
    <text evidence="3">The sequence shown here is derived from an EMBL/GenBank/DDBJ whole genome shotgun (WGS) entry which is preliminary data.</text>
</comment>
<evidence type="ECO:0000313" key="4">
    <source>
        <dbReference type="Proteomes" id="UP001175000"/>
    </source>
</evidence>
<dbReference type="AlphaFoldDB" id="A0AA40BZ46"/>
<feature type="region of interest" description="Disordered" evidence="1">
    <location>
        <begin position="273"/>
        <end position="294"/>
    </location>
</feature>
<keyword evidence="2" id="KW-0732">Signal</keyword>
<keyword evidence="4" id="KW-1185">Reference proteome</keyword>
<evidence type="ECO:0000256" key="1">
    <source>
        <dbReference type="SAM" id="MobiDB-lite"/>
    </source>
</evidence>
<sequence length="294" mass="30768">MRSSGISLISGLVAFVASTTGSLLYNTTSVPTTTSAAPWTPLSTFATASTSCGTNVTCILEHFTQRPVLAAASALAAFNSTVIHQPSSYTKAPEPVANVTSSVPVPLSTFATASTLAAFTSTVTYRPSSYTTAPEPYVNATGSVPMSPPTVTIAPTGAPVNSSIHVPMDSLHCGLFNTADTTDAKKIMKKFGDEMCITEAHTCTRHGCHNTSGVYVCNDNSWAIAMKCYLISDFGRVITDKCCSSRSTSGQFFSESAGFNVIVAYGNCNHGKSADRPSVGPPEEPWGPNGKCFN</sequence>
<protein>
    <submittedName>
        <fullName evidence="3">Uncharacterized protein</fullName>
    </submittedName>
</protein>
<reference evidence="3" key="1">
    <citation type="submission" date="2023-06" db="EMBL/GenBank/DDBJ databases">
        <title>Genome-scale phylogeny and comparative genomics of the fungal order Sordariales.</title>
        <authorList>
            <consortium name="Lawrence Berkeley National Laboratory"/>
            <person name="Hensen N."/>
            <person name="Bonometti L."/>
            <person name="Westerberg I."/>
            <person name="Brannstrom I.O."/>
            <person name="Guillou S."/>
            <person name="Cros-Aarteil S."/>
            <person name="Calhoun S."/>
            <person name="Haridas S."/>
            <person name="Kuo A."/>
            <person name="Mondo S."/>
            <person name="Pangilinan J."/>
            <person name="Riley R."/>
            <person name="Labutti K."/>
            <person name="Andreopoulos B."/>
            <person name="Lipzen A."/>
            <person name="Chen C."/>
            <person name="Yanf M."/>
            <person name="Daum C."/>
            <person name="Ng V."/>
            <person name="Clum A."/>
            <person name="Steindorff A."/>
            <person name="Ohm R."/>
            <person name="Martin F."/>
            <person name="Silar P."/>
            <person name="Natvig D."/>
            <person name="Lalanne C."/>
            <person name="Gautier V."/>
            <person name="Ament-Velasquez S.L."/>
            <person name="Kruys A."/>
            <person name="Hutchinson M.I."/>
            <person name="Powell A.J."/>
            <person name="Barry K."/>
            <person name="Miller A.N."/>
            <person name="Grigoriev I.V."/>
            <person name="Debuchy R."/>
            <person name="Gladieux P."/>
            <person name="Thoren M.H."/>
            <person name="Johannesson H."/>
        </authorList>
    </citation>
    <scope>NUCLEOTIDE SEQUENCE</scope>
    <source>
        <strain evidence="3">CBS 606.72</strain>
    </source>
</reference>
<accession>A0AA40BZ46</accession>
<name>A0AA40BZ46_9PEZI</name>